<dbReference type="Proteomes" id="UP000005018">
    <property type="component" value="Chromosome 4"/>
</dbReference>
<evidence type="ECO:0000313" key="2">
    <source>
        <dbReference type="Proteomes" id="UP000005018"/>
    </source>
</evidence>
<dbReference type="GeneID" id="14540294"/>
<sequence length="49" mass="5520">MQFLVLTSEVNQPYVIPNVSPVSSPNLQAINHENKELAADRRISVIHIH</sequence>
<dbReference type="KEGG" id="cot:CORT_0D04190"/>
<dbReference type="HOGENOM" id="CLU_3142963_0_0_1"/>
<protein>
    <submittedName>
        <fullName evidence="1">Uncharacterized protein</fullName>
    </submittedName>
</protein>
<gene>
    <name evidence="1" type="ORF">CORT_0D04190</name>
</gene>
<evidence type="ECO:0000313" key="1">
    <source>
        <dbReference type="EMBL" id="CCG23259.1"/>
    </source>
</evidence>
<reference evidence="1 2" key="1">
    <citation type="journal article" date="2012" name="PLoS ONE">
        <title>Sequence and analysis of the genome of the pathogenic yeast Candida orthopsilosis.</title>
        <authorList>
            <person name="Riccombeni A."/>
            <person name="Vidanes G."/>
            <person name="Proux-Wera E."/>
            <person name="Wolfe K.H."/>
            <person name="Butler G."/>
        </authorList>
    </citation>
    <scope>NUCLEOTIDE SEQUENCE [LARGE SCALE GENOMIC DNA]</scope>
    <source>
        <strain evidence="1 2">Co 90-125</strain>
    </source>
</reference>
<dbReference type="InterPro" id="IPR054415">
    <property type="entry name" value="SPO24"/>
</dbReference>
<name>H8X611_CANO9</name>
<accession>H8X611</accession>
<proteinExistence type="predicted"/>
<dbReference type="OrthoDB" id="4025617at2759"/>
<keyword evidence="2" id="KW-1185">Reference proteome</keyword>
<dbReference type="Pfam" id="PF22044">
    <property type="entry name" value="SPO24"/>
    <property type="match status" value="1"/>
</dbReference>
<dbReference type="AlphaFoldDB" id="H8X611"/>
<dbReference type="RefSeq" id="XP_003869394.1">
    <property type="nucleotide sequence ID" value="XM_003869345.1"/>
</dbReference>
<organism evidence="1 2">
    <name type="scientific">Candida orthopsilosis (strain 90-125)</name>
    <name type="common">Yeast</name>
    <dbReference type="NCBI Taxonomy" id="1136231"/>
    <lineage>
        <taxon>Eukaryota</taxon>
        <taxon>Fungi</taxon>
        <taxon>Dikarya</taxon>
        <taxon>Ascomycota</taxon>
        <taxon>Saccharomycotina</taxon>
        <taxon>Pichiomycetes</taxon>
        <taxon>Debaryomycetaceae</taxon>
        <taxon>Candida/Lodderomyces clade</taxon>
        <taxon>Candida</taxon>
    </lineage>
</organism>
<dbReference type="EMBL" id="HE681722">
    <property type="protein sequence ID" value="CCG23259.1"/>
    <property type="molecule type" value="Genomic_DNA"/>
</dbReference>